<organism evidence="1 2">
    <name type="scientific">Rubripirellula obstinata</name>
    <dbReference type="NCBI Taxonomy" id="406547"/>
    <lineage>
        <taxon>Bacteria</taxon>
        <taxon>Pseudomonadati</taxon>
        <taxon>Planctomycetota</taxon>
        <taxon>Planctomycetia</taxon>
        <taxon>Pirellulales</taxon>
        <taxon>Pirellulaceae</taxon>
        <taxon>Rubripirellula</taxon>
    </lineage>
</organism>
<evidence type="ECO:0000313" key="2">
    <source>
        <dbReference type="Proteomes" id="UP000322699"/>
    </source>
</evidence>
<dbReference type="EMBL" id="VRLW01000001">
    <property type="protein sequence ID" value="KAA1258082.1"/>
    <property type="molecule type" value="Genomic_DNA"/>
</dbReference>
<comment type="caution">
    <text evidence="1">The sequence shown here is derived from an EMBL/GenBank/DDBJ whole genome shotgun (WGS) entry which is preliminary data.</text>
</comment>
<sequence>MQVRQYKPEAQASDNVSNPIACRLGRPMRLLACASGLYGDALVRSLACASGLYGSKQ</sequence>
<dbReference type="Proteomes" id="UP000322699">
    <property type="component" value="Unassembled WGS sequence"/>
</dbReference>
<keyword evidence="2" id="KW-1185">Reference proteome</keyword>
<gene>
    <name evidence="1" type="ORF">LF1_05970</name>
</gene>
<evidence type="ECO:0000313" key="1">
    <source>
        <dbReference type="EMBL" id="KAA1258082.1"/>
    </source>
</evidence>
<dbReference type="AlphaFoldDB" id="A0A5B1CCZ7"/>
<protein>
    <submittedName>
        <fullName evidence="1">Uncharacterized protein</fullName>
    </submittedName>
</protein>
<reference evidence="1 2" key="1">
    <citation type="submission" date="2019-08" db="EMBL/GenBank/DDBJ databases">
        <title>Deep-cultivation of Planctomycetes and their phenomic and genomic characterization uncovers novel biology.</title>
        <authorList>
            <person name="Wiegand S."/>
            <person name="Jogler M."/>
            <person name="Boedeker C."/>
            <person name="Pinto D."/>
            <person name="Vollmers J."/>
            <person name="Rivas-Marin E."/>
            <person name="Kohn T."/>
            <person name="Peeters S.H."/>
            <person name="Heuer A."/>
            <person name="Rast P."/>
            <person name="Oberbeckmann S."/>
            <person name="Bunk B."/>
            <person name="Jeske O."/>
            <person name="Meyerdierks A."/>
            <person name="Storesund J.E."/>
            <person name="Kallscheuer N."/>
            <person name="Luecker S."/>
            <person name="Lage O.M."/>
            <person name="Pohl T."/>
            <person name="Merkel B.J."/>
            <person name="Hornburger P."/>
            <person name="Mueller R.-W."/>
            <person name="Bruemmer F."/>
            <person name="Labrenz M."/>
            <person name="Spormann A.M."/>
            <person name="Op Den Camp H."/>
            <person name="Overmann J."/>
            <person name="Amann R."/>
            <person name="Jetten M.S.M."/>
            <person name="Mascher T."/>
            <person name="Medema M.H."/>
            <person name="Devos D.P."/>
            <person name="Kaster A.-K."/>
            <person name="Ovreas L."/>
            <person name="Rohde M."/>
            <person name="Galperin M.Y."/>
            <person name="Jogler C."/>
        </authorList>
    </citation>
    <scope>NUCLEOTIDE SEQUENCE [LARGE SCALE GENOMIC DNA]</scope>
    <source>
        <strain evidence="1 2">LF1</strain>
    </source>
</reference>
<accession>A0A5B1CCZ7</accession>
<name>A0A5B1CCZ7_9BACT</name>
<proteinExistence type="predicted"/>